<proteinExistence type="predicted"/>
<dbReference type="SUPFAM" id="SSF48008">
    <property type="entry name" value="GntR ligand-binding domain-like"/>
    <property type="match status" value="1"/>
</dbReference>
<evidence type="ECO:0000259" key="4">
    <source>
        <dbReference type="PROSITE" id="PS50949"/>
    </source>
</evidence>
<dbReference type="Pfam" id="PF07729">
    <property type="entry name" value="FCD"/>
    <property type="match status" value="1"/>
</dbReference>
<keyword evidence="6" id="KW-1185">Reference proteome</keyword>
<dbReference type="PROSITE" id="PS50949">
    <property type="entry name" value="HTH_GNTR"/>
    <property type="match status" value="1"/>
</dbReference>
<dbReference type="InterPro" id="IPR036390">
    <property type="entry name" value="WH_DNA-bd_sf"/>
</dbReference>
<dbReference type="EMBL" id="CP019438">
    <property type="protein sequence ID" value="AQS50163.1"/>
    <property type="molecule type" value="Genomic_DNA"/>
</dbReference>
<evidence type="ECO:0000256" key="3">
    <source>
        <dbReference type="ARBA" id="ARBA00023163"/>
    </source>
</evidence>
<dbReference type="InterPro" id="IPR036388">
    <property type="entry name" value="WH-like_DNA-bd_sf"/>
</dbReference>
<name>A0ABN4XKJ2_9RHOB</name>
<dbReference type="SMART" id="SM00345">
    <property type="entry name" value="HTH_GNTR"/>
    <property type="match status" value="1"/>
</dbReference>
<dbReference type="PANTHER" id="PTHR43537">
    <property type="entry name" value="TRANSCRIPTIONAL REGULATOR, GNTR FAMILY"/>
    <property type="match status" value="1"/>
</dbReference>
<geneLocation type="plasmid" evidence="5 6">
    <name>unnamed1</name>
</geneLocation>
<accession>A0ABN4XKJ2</accession>
<evidence type="ECO:0000313" key="6">
    <source>
        <dbReference type="Proteomes" id="UP000185622"/>
    </source>
</evidence>
<dbReference type="Gene3D" id="1.20.120.530">
    <property type="entry name" value="GntR ligand-binding domain-like"/>
    <property type="match status" value="1"/>
</dbReference>
<dbReference type="Proteomes" id="UP000185622">
    <property type="component" value="Plasmid unnamed1"/>
</dbReference>
<protein>
    <submittedName>
        <fullName evidence="5">GntR family transcriptional regulator</fullName>
    </submittedName>
</protein>
<organism evidence="5 6">
    <name type="scientific">Thioclava nitratireducens</name>
    <dbReference type="NCBI Taxonomy" id="1915078"/>
    <lineage>
        <taxon>Bacteria</taxon>
        <taxon>Pseudomonadati</taxon>
        <taxon>Pseudomonadota</taxon>
        <taxon>Alphaproteobacteria</taxon>
        <taxon>Rhodobacterales</taxon>
        <taxon>Paracoccaceae</taxon>
        <taxon>Thioclava</taxon>
    </lineage>
</organism>
<dbReference type="InterPro" id="IPR008920">
    <property type="entry name" value="TF_FadR/GntR_C"/>
</dbReference>
<feature type="domain" description="HTH gntR-type" evidence="4">
    <location>
        <begin position="15"/>
        <end position="82"/>
    </location>
</feature>
<sequence>MLKNGDESDRIDSAPSLAEHVYQEMSRWIREGTYNPGDRIREAVVSKELGVSRTPVREALRRLQSERRVILEPQRGAVVAELDRHEVVELYQLRQRLEGVAARFAAQHASLAEIEEMAYILDKSTAATDDPKLLNQINWEFHNALYSAAHNRFLLRSIEAISDAMALLKGAKYVPPGRPAELLAEHQRILDAIRAREPDVADEAAQDHIQNSLRVHLQMGFHINQPCP</sequence>
<keyword evidence="3" id="KW-0804">Transcription</keyword>
<dbReference type="SUPFAM" id="SSF46785">
    <property type="entry name" value="Winged helix' DNA-binding domain"/>
    <property type="match status" value="1"/>
</dbReference>
<dbReference type="InterPro" id="IPR000524">
    <property type="entry name" value="Tscrpt_reg_HTH_GntR"/>
</dbReference>
<keyword evidence="5" id="KW-0614">Plasmid</keyword>
<dbReference type="Gene3D" id="1.10.10.10">
    <property type="entry name" value="Winged helix-like DNA-binding domain superfamily/Winged helix DNA-binding domain"/>
    <property type="match status" value="1"/>
</dbReference>
<gene>
    <name evidence="5" type="ORF">BMG03_19865</name>
</gene>
<keyword evidence="1" id="KW-0805">Transcription regulation</keyword>
<evidence type="ECO:0000256" key="1">
    <source>
        <dbReference type="ARBA" id="ARBA00023015"/>
    </source>
</evidence>
<dbReference type="SMART" id="SM00895">
    <property type="entry name" value="FCD"/>
    <property type="match status" value="1"/>
</dbReference>
<evidence type="ECO:0000313" key="5">
    <source>
        <dbReference type="EMBL" id="AQS50163.1"/>
    </source>
</evidence>
<dbReference type="RefSeq" id="WP_075777634.1">
    <property type="nucleotide sequence ID" value="NZ_CP019438.1"/>
</dbReference>
<dbReference type="PANTHER" id="PTHR43537:SF49">
    <property type="entry name" value="TRANSCRIPTIONAL REGULATORY PROTEIN"/>
    <property type="match status" value="1"/>
</dbReference>
<evidence type="ECO:0000256" key="2">
    <source>
        <dbReference type="ARBA" id="ARBA00023125"/>
    </source>
</evidence>
<keyword evidence="2" id="KW-0238">DNA-binding</keyword>
<reference evidence="5 6" key="1">
    <citation type="submission" date="2017-01" db="EMBL/GenBank/DDBJ databases">
        <title>The complete genome sequence of a sulfur-oxidizing marine bacterium Thioclava sp. 25B10_4T.</title>
        <authorList>
            <person name="Liu Y."/>
            <person name="Lai Q."/>
            <person name="Shao Z."/>
        </authorList>
    </citation>
    <scope>NUCLEOTIDE SEQUENCE [LARGE SCALE GENOMIC DNA]</scope>
    <source>
        <strain evidence="5 6">25B10_4</strain>
        <plasmid evidence="5 6">unnamed1</plasmid>
    </source>
</reference>
<dbReference type="InterPro" id="IPR011711">
    <property type="entry name" value="GntR_C"/>
</dbReference>
<dbReference type="Pfam" id="PF00392">
    <property type="entry name" value="GntR"/>
    <property type="match status" value="1"/>
</dbReference>
<dbReference type="CDD" id="cd07377">
    <property type="entry name" value="WHTH_GntR"/>
    <property type="match status" value="1"/>
</dbReference>